<dbReference type="SMART" id="SM00052">
    <property type="entry name" value="EAL"/>
    <property type="match status" value="1"/>
</dbReference>
<feature type="domain" description="EAL" evidence="1">
    <location>
        <begin position="1"/>
        <end position="191"/>
    </location>
</feature>
<dbReference type="Gene3D" id="3.20.20.450">
    <property type="entry name" value="EAL domain"/>
    <property type="match status" value="1"/>
</dbReference>
<protein>
    <recommendedName>
        <fullName evidence="1">EAL domain-containing protein</fullName>
    </recommendedName>
</protein>
<evidence type="ECO:0000259" key="1">
    <source>
        <dbReference type="PROSITE" id="PS50883"/>
    </source>
</evidence>
<reference evidence="2 3" key="1">
    <citation type="journal article" date="2016" name="Nat. Commun.">
        <title>Thousands of microbial genomes shed light on interconnected biogeochemical processes in an aquifer system.</title>
        <authorList>
            <person name="Anantharaman K."/>
            <person name="Brown C.T."/>
            <person name="Hug L.A."/>
            <person name="Sharon I."/>
            <person name="Castelle C.J."/>
            <person name="Probst A.J."/>
            <person name="Thomas B.C."/>
            <person name="Singh A."/>
            <person name="Wilkins M.J."/>
            <person name="Karaoz U."/>
            <person name="Brodie E.L."/>
            <person name="Williams K.H."/>
            <person name="Hubbard S.S."/>
            <person name="Banfield J.F."/>
        </authorList>
    </citation>
    <scope>NUCLEOTIDE SEQUENCE [LARGE SCALE GENOMIC DNA]</scope>
</reference>
<dbReference type="Pfam" id="PF00563">
    <property type="entry name" value="EAL"/>
    <property type="match status" value="1"/>
</dbReference>
<dbReference type="STRING" id="1817758.A2150_07795"/>
<name>A0A1F6TBF4_9PROT</name>
<dbReference type="InterPro" id="IPR001633">
    <property type="entry name" value="EAL_dom"/>
</dbReference>
<sequence>MPIGEWVLGTACAQNQAWRAAGLKPVSIAVNLSPRQFIQPDFSGTVRRLVTGSGLNTGCLELELTENIMMQHAQTTTHALQELSALGVRFSIDDFGTGYSSLNYLKRLPIHAIKIGPSFMRDVATSAADAALVAAIVALAHSINIKVVAEGVETKAQLVFLRAHRCDVMQGFYFSKAVPAAEFAELLREDRRLAFEGNEEKVKAK</sequence>
<evidence type="ECO:0000313" key="3">
    <source>
        <dbReference type="Proteomes" id="UP000177925"/>
    </source>
</evidence>
<dbReference type="InterPro" id="IPR050706">
    <property type="entry name" value="Cyclic-di-GMP_PDE-like"/>
</dbReference>
<dbReference type="GO" id="GO:0071111">
    <property type="term" value="F:cyclic-guanylate-specific phosphodiesterase activity"/>
    <property type="evidence" value="ECO:0007669"/>
    <property type="project" value="InterPro"/>
</dbReference>
<evidence type="ECO:0000313" key="2">
    <source>
        <dbReference type="EMBL" id="OGI42432.1"/>
    </source>
</evidence>
<dbReference type="EMBL" id="MFSS01000090">
    <property type="protein sequence ID" value="OGI42432.1"/>
    <property type="molecule type" value="Genomic_DNA"/>
</dbReference>
<dbReference type="PROSITE" id="PS50883">
    <property type="entry name" value="EAL"/>
    <property type="match status" value="1"/>
</dbReference>
<dbReference type="AlphaFoldDB" id="A0A1F6TBF4"/>
<organism evidence="2 3">
    <name type="scientific">Candidatus Muproteobacteria bacterium RBG_16_64_11</name>
    <dbReference type="NCBI Taxonomy" id="1817758"/>
    <lineage>
        <taxon>Bacteria</taxon>
        <taxon>Pseudomonadati</taxon>
        <taxon>Pseudomonadota</taxon>
        <taxon>Candidatus Muproteobacteria</taxon>
    </lineage>
</organism>
<dbReference type="Proteomes" id="UP000177925">
    <property type="component" value="Unassembled WGS sequence"/>
</dbReference>
<dbReference type="CDD" id="cd01948">
    <property type="entry name" value="EAL"/>
    <property type="match status" value="1"/>
</dbReference>
<proteinExistence type="predicted"/>
<dbReference type="PANTHER" id="PTHR33121:SF71">
    <property type="entry name" value="OXYGEN SENSOR PROTEIN DOSP"/>
    <property type="match status" value="1"/>
</dbReference>
<dbReference type="SUPFAM" id="SSF141868">
    <property type="entry name" value="EAL domain-like"/>
    <property type="match status" value="1"/>
</dbReference>
<dbReference type="InterPro" id="IPR035919">
    <property type="entry name" value="EAL_sf"/>
</dbReference>
<gene>
    <name evidence="2" type="ORF">A2150_07795</name>
</gene>
<accession>A0A1F6TBF4</accession>
<comment type="caution">
    <text evidence="2">The sequence shown here is derived from an EMBL/GenBank/DDBJ whole genome shotgun (WGS) entry which is preliminary data.</text>
</comment>
<dbReference type="PANTHER" id="PTHR33121">
    <property type="entry name" value="CYCLIC DI-GMP PHOSPHODIESTERASE PDEF"/>
    <property type="match status" value="1"/>
</dbReference>